<keyword evidence="5" id="KW-0547">Nucleotide-binding</keyword>
<feature type="region of interest" description="Disordered" evidence="2">
    <location>
        <begin position="420"/>
        <end position="441"/>
    </location>
</feature>
<evidence type="ECO:0000313" key="6">
    <source>
        <dbReference type="Proteomes" id="UP000321085"/>
    </source>
</evidence>
<protein>
    <submittedName>
        <fullName evidence="5">Superfamily II DNA/RNA helicase and SNF2 family-related protein</fullName>
    </submittedName>
</protein>
<evidence type="ECO:0000259" key="4">
    <source>
        <dbReference type="PROSITE" id="PS51194"/>
    </source>
</evidence>
<evidence type="ECO:0000313" key="5">
    <source>
        <dbReference type="EMBL" id="GEO18012.1"/>
    </source>
</evidence>
<organism evidence="5 6">
    <name type="scientific">Microvirga aerophila</name>
    <dbReference type="NCBI Taxonomy" id="670291"/>
    <lineage>
        <taxon>Bacteria</taxon>
        <taxon>Pseudomonadati</taxon>
        <taxon>Pseudomonadota</taxon>
        <taxon>Alphaproteobacteria</taxon>
        <taxon>Hyphomicrobiales</taxon>
        <taxon>Methylobacteriaceae</taxon>
        <taxon>Microvirga</taxon>
    </lineage>
</organism>
<dbReference type="PROSITE" id="PS51192">
    <property type="entry name" value="HELICASE_ATP_BIND_1"/>
    <property type="match status" value="1"/>
</dbReference>
<gene>
    <name evidence="5" type="ORF">MAE02_57080</name>
</gene>
<dbReference type="GO" id="GO:0005524">
    <property type="term" value="F:ATP binding"/>
    <property type="evidence" value="ECO:0007669"/>
    <property type="project" value="InterPro"/>
</dbReference>
<proteinExistence type="predicted"/>
<dbReference type="RefSeq" id="WP_114188914.1">
    <property type="nucleotide sequence ID" value="NZ_QOIO01000075.1"/>
</dbReference>
<keyword evidence="5" id="KW-0067">ATP-binding</keyword>
<keyword evidence="5" id="KW-0347">Helicase</keyword>
<dbReference type="SUPFAM" id="SSF52540">
    <property type="entry name" value="P-loop containing nucleoside triphosphate hydrolases"/>
    <property type="match status" value="2"/>
</dbReference>
<dbReference type="InterPro" id="IPR027417">
    <property type="entry name" value="P-loop_NTPase"/>
</dbReference>
<keyword evidence="6" id="KW-1185">Reference proteome</keyword>
<dbReference type="Pfam" id="PF00271">
    <property type="entry name" value="Helicase_C"/>
    <property type="match status" value="1"/>
</dbReference>
<dbReference type="Pfam" id="PF00176">
    <property type="entry name" value="SNF2-rel_dom"/>
    <property type="match status" value="1"/>
</dbReference>
<dbReference type="OrthoDB" id="9814088at2"/>
<dbReference type="Gene3D" id="3.40.50.10810">
    <property type="entry name" value="Tandem AAA-ATPase domain"/>
    <property type="match status" value="1"/>
</dbReference>
<dbReference type="InterPro" id="IPR014001">
    <property type="entry name" value="Helicase_ATP-bd"/>
</dbReference>
<comment type="caution">
    <text evidence="5">The sequence shown here is derived from an EMBL/GenBank/DDBJ whole genome shotgun (WGS) entry which is preliminary data.</text>
</comment>
<dbReference type="Proteomes" id="UP000321085">
    <property type="component" value="Unassembled WGS sequence"/>
</dbReference>
<dbReference type="GO" id="GO:0004519">
    <property type="term" value="F:endonuclease activity"/>
    <property type="evidence" value="ECO:0007669"/>
    <property type="project" value="InterPro"/>
</dbReference>
<dbReference type="CDD" id="cd17919">
    <property type="entry name" value="DEXHc_Snf"/>
    <property type="match status" value="1"/>
</dbReference>
<dbReference type="GO" id="GO:0003677">
    <property type="term" value="F:DNA binding"/>
    <property type="evidence" value="ECO:0007669"/>
    <property type="project" value="InterPro"/>
</dbReference>
<evidence type="ECO:0000256" key="2">
    <source>
        <dbReference type="SAM" id="MobiDB-lite"/>
    </source>
</evidence>
<feature type="domain" description="Helicase ATP-binding" evidence="3">
    <location>
        <begin position="497"/>
        <end position="691"/>
    </location>
</feature>
<dbReference type="CDD" id="cd18793">
    <property type="entry name" value="SF2_C_SNF"/>
    <property type="match status" value="1"/>
</dbReference>
<sequence length="1130" mass="126730">MARRYTITASHQNGQWAFRCIKAPKFGIGSGAVVPPDTWEEAAGEEAEAIRLLRGLLNQQGVHLTNEEMVVTEDLVASWEVPPGELEDVGLPPVCPFRLSISSAKPISDVSGSIKLQWLSADYLPVPAITRSGTLLKTGRRSFLLRDPLRSLADAVDATNAAADVNERMRRFAIVQRLLMEMTDQAIAPDNLKNMVIYQATALGIQTETGDDGYIFHLELLGDIPGETEDSASRRVPLLSQFERERFNRRMNEAWLSGNEEARPSYVLSSNTYVVLDPGVRAALEVVQKVSKADRKTREKFFGDTMSFLLPALEAVGSDGSVVEFSERVIGVSIWEGSSKLGGSDGDHEWFPDPEASTFIIRDEDGRDIAIPGKEAERIVSLIKQAIIDGEPTVTVGGEVYRIGPQMIDQVMRIPVVQRPHDPYPVEPPTDDPLAEGQKPETKRSLHYFYVKPKGNVEELTYIEDRAAPRGEEIKEELDLRNEPKQHQAEGITWMRRGYLAGMRGLLMADDMGLGKTFQVLAFLKWLRQRLEDRRRNGSDPLFMIVAPKSLLGNWLEELEMHIGKDGLGRPAMLYGESLKHFRMLKEHKLAQGDKRDIRVGAATLDLEKIKGHDWVLTTYETLRDYQISLARVTFEVVTFDEAQKVKESGAMVTEAARAQKAASLRILMTGTPVENGLMDLWTLMDIAWPGRLGYSAADFKKRFATDKNADLSEIKRLLTEPTSDNNIVVPQLMLRRMKDEVAALPPKRFRSERETMPQVQAVAYSKAFELQARGPGGALVALQAIRNISLHPNLQAPIDFRDERSVDDFINMSARFKVLFRILDEIKARDEKALVFIDLRRAQAVLAELIKHRYKLQHLPHVINGETKGEVRDSIRQGFQRRRGFEVLMLAPRAAGFGLTLHAANHVIHLNRWWNPAVEDQCTDRAYRIGQEKDVTVWIPIAEHPELGTRSYDAVLDRLLELKRSRSRDVIVPVQFDAAELANLHATIFGESPIENDVANMDWKRFEEWTLQCIIEAGFVADRTPPSGDAGADMIVRSPTQRDRGAIVQVKHRSGGKLGRVSDREVIDVLRARERYPLKNPSMILVTNGSVEPSGHAVAKVHAIAVVDYSTIERVGDIVRSKLHADVCA</sequence>
<dbReference type="GO" id="GO:0009307">
    <property type="term" value="P:DNA restriction-modification system"/>
    <property type="evidence" value="ECO:0007669"/>
    <property type="project" value="InterPro"/>
</dbReference>
<dbReference type="InterPro" id="IPR007560">
    <property type="entry name" value="Restrct_endonuc_IV_Mrr"/>
</dbReference>
<evidence type="ECO:0000259" key="3">
    <source>
        <dbReference type="PROSITE" id="PS51192"/>
    </source>
</evidence>
<dbReference type="SMART" id="SM00490">
    <property type="entry name" value="HELICc"/>
    <property type="match status" value="1"/>
</dbReference>
<dbReference type="PANTHER" id="PTHR10799">
    <property type="entry name" value="SNF2/RAD54 HELICASE FAMILY"/>
    <property type="match status" value="1"/>
</dbReference>
<dbReference type="InterPro" id="IPR001650">
    <property type="entry name" value="Helicase_C-like"/>
</dbReference>
<keyword evidence="1" id="KW-0378">Hydrolase</keyword>
<accession>A0A512C1C5</accession>
<dbReference type="GO" id="GO:0004386">
    <property type="term" value="F:helicase activity"/>
    <property type="evidence" value="ECO:0007669"/>
    <property type="project" value="UniProtKB-KW"/>
</dbReference>
<dbReference type="InterPro" id="IPR049730">
    <property type="entry name" value="SNF2/RAD54-like_C"/>
</dbReference>
<dbReference type="Pfam" id="PF04471">
    <property type="entry name" value="Mrr_cat"/>
    <property type="match status" value="1"/>
</dbReference>
<feature type="domain" description="Helicase C-terminal" evidence="4">
    <location>
        <begin position="819"/>
        <end position="981"/>
    </location>
</feature>
<evidence type="ECO:0000256" key="1">
    <source>
        <dbReference type="ARBA" id="ARBA00022801"/>
    </source>
</evidence>
<name>A0A512C1C5_9HYPH</name>
<dbReference type="PROSITE" id="PS51194">
    <property type="entry name" value="HELICASE_CTER"/>
    <property type="match status" value="1"/>
</dbReference>
<dbReference type="SMART" id="SM00487">
    <property type="entry name" value="DEXDc"/>
    <property type="match status" value="1"/>
</dbReference>
<dbReference type="GO" id="GO:0016787">
    <property type="term" value="F:hydrolase activity"/>
    <property type="evidence" value="ECO:0007669"/>
    <property type="project" value="UniProtKB-KW"/>
</dbReference>
<dbReference type="Gene3D" id="3.40.50.300">
    <property type="entry name" value="P-loop containing nucleotide triphosphate hydrolases"/>
    <property type="match status" value="1"/>
</dbReference>
<dbReference type="AlphaFoldDB" id="A0A512C1C5"/>
<dbReference type="InterPro" id="IPR000330">
    <property type="entry name" value="SNF2_N"/>
</dbReference>
<reference evidence="5 6" key="1">
    <citation type="submission" date="2019-07" db="EMBL/GenBank/DDBJ databases">
        <title>Whole genome shotgun sequence of Microvirga aerophila NBRC 106136.</title>
        <authorList>
            <person name="Hosoyama A."/>
            <person name="Uohara A."/>
            <person name="Ohji S."/>
            <person name="Ichikawa N."/>
        </authorList>
    </citation>
    <scope>NUCLEOTIDE SEQUENCE [LARGE SCALE GENOMIC DNA]</scope>
    <source>
        <strain evidence="5 6">NBRC 106136</strain>
    </source>
</reference>
<dbReference type="EMBL" id="BJYU01000144">
    <property type="protein sequence ID" value="GEO18012.1"/>
    <property type="molecule type" value="Genomic_DNA"/>
</dbReference>
<dbReference type="InterPro" id="IPR038718">
    <property type="entry name" value="SNF2-like_sf"/>
</dbReference>